<name>A0A8P4GCG8_DICLA</name>
<feature type="region of interest" description="Disordered" evidence="1">
    <location>
        <begin position="547"/>
        <end position="575"/>
    </location>
</feature>
<dbReference type="GO" id="GO:0003676">
    <property type="term" value="F:nucleic acid binding"/>
    <property type="evidence" value="ECO:0007669"/>
    <property type="project" value="InterPro"/>
</dbReference>
<dbReference type="InterPro" id="IPR020821">
    <property type="entry name" value="ENPP1-3/EXOG-like_nuc-like"/>
</dbReference>
<feature type="compositionally biased region" description="Low complexity" evidence="1">
    <location>
        <begin position="365"/>
        <end position="416"/>
    </location>
</feature>
<feature type="compositionally biased region" description="Low complexity" evidence="1">
    <location>
        <begin position="324"/>
        <end position="348"/>
    </location>
</feature>
<dbReference type="SMART" id="SM00477">
    <property type="entry name" value="NUC"/>
    <property type="match status" value="1"/>
</dbReference>
<evidence type="ECO:0008006" key="7">
    <source>
        <dbReference type="Google" id="ProtNLM"/>
    </source>
</evidence>
<reference evidence="5" key="2">
    <citation type="submission" date="2025-09" db="UniProtKB">
        <authorList>
            <consortium name="Ensembl"/>
        </authorList>
    </citation>
    <scope>IDENTIFICATION</scope>
</reference>
<dbReference type="InterPro" id="IPR044929">
    <property type="entry name" value="DNA/RNA_non-sp_Endonuclease_sf"/>
</dbReference>
<feature type="region of interest" description="Disordered" evidence="1">
    <location>
        <begin position="321"/>
        <end position="434"/>
    </location>
</feature>
<dbReference type="SMART" id="SM00892">
    <property type="entry name" value="Endonuclease_NS"/>
    <property type="match status" value="1"/>
</dbReference>
<dbReference type="PANTHER" id="PTHR21472:SF15">
    <property type="entry name" value="ENDONUCLEASE DOMAIN-CONTAINING 1 PROTEIN-RELATED"/>
    <property type="match status" value="1"/>
</dbReference>
<evidence type="ECO:0000313" key="5">
    <source>
        <dbReference type="Ensembl" id="ENSDLAP00005075781.1"/>
    </source>
</evidence>
<dbReference type="AlphaFoldDB" id="A0A8P4GCG8"/>
<dbReference type="GO" id="GO:0046872">
    <property type="term" value="F:metal ion binding"/>
    <property type="evidence" value="ECO:0007669"/>
    <property type="project" value="InterPro"/>
</dbReference>
<feature type="chain" id="PRO_5035907790" description="Endonuclease domain-containing 1 protein" evidence="2">
    <location>
        <begin position="42"/>
        <end position="613"/>
    </location>
</feature>
<dbReference type="SUPFAM" id="SSF54060">
    <property type="entry name" value="His-Me finger endonucleases"/>
    <property type="match status" value="1"/>
</dbReference>
<dbReference type="InterPro" id="IPR001604">
    <property type="entry name" value="Endo_G_ENPP1-like_dom"/>
</dbReference>
<accession>A0A8P4GCG8</accession>
<feature type="signal peptide" evidence="2">
    <location>
        <begin position="1"/>
        <end position="41"/>
    </location>
</feature>
<evidence type="ECO:0000259" key="3">
    <source>
        <dbReference type="SMART" id="SM00477"/>
    </source>
</evidence>
<dbReference type="Pfam" id="PF01223">
    <property type="entry name" value="Endonuclease_NS"/>
    <property type="match status" value="1"/>
</dbReference>
<dbReference type="PANTHER" id="PTHR21472">
    <property type="entry name" value="ENDONUCLEASE DOMAIN-CONTAINING 1 PROTEIN ENDOD1"/>
    <property type="match status" value="1"/>
</dbReference>
<feature type="compositionally biased region" description="Low complexity" evidence="1">
    <location>
        <begin position="556"/>
        <end position="575"/>
    </location>
</feature>
<proteinExistence type="predicted"/>
<dbReference type="GeneTree" id="ENSGT01030000234592"/>
<dbReference type="Ensembl" id="ENSDLAT00005079794.1">
    <property type="protein sequence ID" value="ENSDLAP00005075781.1"/>
    <property type="gene ID" value="ENSDLAG00005032557.1"/>
</dbReference>
<dbReference type="GO" id="GO:0016787">
    <property type="term" value="F:hydrolase activity"/>
    <property type="evidence" value="ECO:0007669"/>
    <property type="project" value="InterPro"/>
</dbReference>
<evidence type="ECO:0000259" key="4">
    <source>
        <dbReference type="SMART" id="SM00892"/>
    </source>
</evidence>
<dbReference type="InterPro" id="IPR039015">
    <property type="entry name" value="ENDOD1"/>
</dbReference>
<evidence type="ECO:0000313" key="6">
    <source>
        <dbReference type="Proteomes" id="UP000694389"/>
    </source>
</evidence>
<evidence type="ECO:0000256" key="1">
    <source>
        <dbReference type="SAM" id="MobiDB-lite"/>
    </source>
</evidence>
<dbReference type="Gene3D" id="3.40.570.10">
    <property type="entry name" value="Extracellular Endonuclease, subunit A"/>
    <property type="match status" value="1"/>
</dbReference>
<feature type="domain" description="ENPP1-3/EXOG-like endonuclease/phosphodiesterase" evidence="3">
    <location>
        <begin position="87"/>
        <end position="301"/>
    </location>
</feature>
<feature type="domain" description="DNA/RNA non-specific endonuclease/pyrophosphatase/phosphodiesterase" evidence="4">
    <location>
        <begin position="86"/>
        <end position="285"/>
    </location>
</feature>
<keyword evidence="6" id="KW-1185">Reference proteome</keyword>
<dbReference type="InterPro" id="IPR044925">
    <property type="entry name" value="His-Me_finger_sf"/>
</dbReference>
<keyword evidence="2" id="KW-0732">Signal</keyword>
<dbReference type="Proteomes" id="UP000694389">
    <property type="component" value="Unassembled WGS sequence"/>
</dbReference>
<feature type="compositionally biased region" description="Polar residues" evidence="1">
    <location>
        <begin position="349"/>
        <end position="364"/>
    </location>
</feature>
<evidence type="ECO:0000256" key="2">
    <source>
        <dbReference type="SAM" id="SignalP"/>
    </source>
</evidence>
<sequence>MILFVLSSDPVIQCLTMGSLKMWCLLPLAALLLLSIVPTVAEVVGSMSDCAGFLLEETPPHIPGILEGGNILNQNRYKPICQTLNNTRSFVTLYDTESKIPVFSAYKYIGKSNIPRPKTPWKIEPQLENITDDKNMRSANRNTTYYYQAGNIDYNNSRGFNRGHLFPNSYASTKNDKRSTFTLTNAVPQDILFNNGSWANMEQCIKCVLDEYCINNNNITEGFLVTGAQPSTNNFLNNTINIPSMLWSAFCCYSTREMNWLASAHWGQNIRGGDEYLQTKTLAELHNELGNSSMFPGTQCPLNTTVTQLYPTLNKTCKCPPPVTTSAPPTTTSGQPSTTSALLTTTSAPVNDTSAPPSSTSVPHSTISTPLSTTSSPFTTTSAPPTTTTDHDTTTTSIPSSTATNITTTSATTTTTTKKKDEEGPGGGGPVPTLPIPGSGLFSALAEFFSGIGSVFLGVVESVVSARKPATTPHPNNDRHVVTTVATTLMSVITPAIPPELISTIPAKTVSVAATKSTGPPDSSSTTKLTITTMPQTTNAERVDVTAKAPTQTAITSEEPTSTKSTTSGPLSTTSSLLTAHSSTLASTNLLSTTSGLHHICHFTSGPLHLPLA</sequence>
<reference evidence="5" key="1">
    <citation type="submission" date="2025-08" db="UniProtKB">
        <authorList>
            <consortium name="Ensembl"/>
        </authorList>
    </citation>
    <scope>IDENTIFICATION</scope>
</reference>
<organism evidence="5 6">
    <name type="scientific">Dicentrarchus labrax</name>
    <name type="common">European seabass</name>
    <name type="synonym">Morone labrax</name>
    <dbReference type="NCBI Taxonomy" id="13489"/>
    <lineage>
        <taxon>Eukaryota</taxon>
        <taxon>Metazoa</taxon>
        <taxon>Chordata</taxon>
        <taxon>Craniata</taxon>
        <taxon>Vertebrata</taxon>
        <taxon>Euteleostomi</taxon>
        <taxon>Actinopterygii</taxon>
        <taxon>Neopterygii</taxon>
        <taxon>Teleostei</taxon>
        <taxon>Neoteleostei</taxon>
        <taxon>Acanthomorphata</taxon>
        <taxon>Eupercaria</taxon>
        <taxon>Moronidae</taxon>
        <taxon>Dicentrarchus</taxon>
    </lineage>
</organism>
<protein>
    <recommendedName>
        <fullName evidence="7">Endonuclease domain-containing 1 protein</fullName>
    </recommendedName>
</protein>